<protein>
    <submittedName>
        <fullName evidence="1">Uncharacterized protein</fullName>
    </submittedName>
</protein>
<accession>A0A5E7V131</accession>
<dbReference type="OrthoDB" id="7014940at2"/>
<proteinExistence type="predicted"/>
<dbReference type="Proteomes" id="UP000327191">
    <property type="component" value="Unassembled WGS sequence"/>
</dbReference>
<dbReference type="RefSeq" id="WP_150673647.1">
    <property type="nucleotide sequence ID" value="NZ_CABVJE010000020.1"/>
</dbReference>
<sequence length="243" mass="27225">MNVSAAASFQVPYPQTVKANTEKAQSKKVEGFVVDEKRVNLTIEKLRSPIKTGITSEDLDELEKFLEVSGTGSKYSGLRYEIKCHRDLILWAKELRAGDMLHDMEGIYANFKKDLQSKWPGMAKNVIGFTIAEDGRLKVTSPPNTLTPKEEEILNSLLNKTKGLQALTLKHAIAVIELVQLDKPQFEGKVKLDLSNFHTLIDYGLLLSKGALDLRSPDSWLDQLHKKSDQDPSVKKQGLHIEV</sequence>
<reference evidence="1 2" key="1">
    <citation type="submission" date="2019-09" db="EMBL/GenBank/DDBJ databases">
        <authorList>
            <person name="Chandra G."/>
            <person name="Truman W A."/>
        </authorList>
    </citation>
    <scope>NUCLEOTIDE SEQUENCE [LARGE SCALE GENOMIC DNA]</scope>
    <source>
        <strain evidence="1">PS938</strain>
    </source>
</reference>
<gene>
    <name evidence="1" type="ORF">PS938_04239</name>
</gene>
<name>A0A5E7V131_PSEFL</name>
<organism evidence="1 2">
    <name type="scientific">Pseudomonas fluorescens</name>
    <dbReference type="NCBI Taxonomy" id="294"/>
    <lineage>
        <taxon>Bacteria</taxon>
        <taxon>Pseudomonadati</taxon>
        <taxon>Pseudomonadota</taxon>
        <taxon>Gammaproteobacteria</taxon>
        <taxon>Pseudomonadales</taxon>
        <taxon>Pseudomonadaceae</taxon>
        <taxon>Pseudomonas</taxon>
    </lineage>
</organism>
<evidence type="ECO:0000313" key="2">
    <source>
        <dbReference type="Proteomes" id="UP000327191"/>
    </source>
</evidence>
<dbReference type="AlphaFoldDB" id="A0A5E7V131"/>
<evidence type="ECO:0000313" key="1">
    <source>
        <dbReference type="EMBL" id="VVQ16140.1"/>
    </source>
</evidence>
<dbReference type="EMBL" id="CABVJE010000020">
    <property type="protein sequence ID" value="VVQ16140.1"/>
    <property type="molecule type" value="Genomic_DNA"/>
</dbReference>